<reference evidence="4" key="2">
    <citation type="journal article" date="2023" name="IMA Fungus">
        <title>Comparative genomic study of the Penicillium genus elucidates a diverse pangenome and 15 lateral gene transfer events.</title>
        <authorList>
            <person name="Petersen C."/>
            <person name="Sorensen T."/>
            <person name="Nielsen M.R."/>
            <person name="Sondergaard T.E."/>
            <person name="Sorensen J.L."/>
            <person name="Fitzpatrick D.A."/>
            <person name="Frisvad J.C."/>
            <person name="Nielsen K.L."/>
        </authorList>
    </citation>
    <scope>NUCLEOTIDE SEQUENCE</scope>
    <source>
        <strain evidence="4">IBT 30069</strain>
    </source>
</reference>
<dbReference type="CDD" id="cd05259">
    <property type="entry name" value="PCBER_SDR_a"/>
    <property type="match status" value="1"/>
</dbReference>
<dbReference type="SUPFAM" id="SSF51735">
    <property type="entry name" value="NAD(P)-binding Rossmann-fold domains"/>
    <property type="match status" value="1"/>
</dbReference>
<keyword evidence="2" id="KW-0560">Oxidoreductase</keyword>
<dbReference type="PANTHER" id="PTHR47706:SF6">
    <property type="entry name" value="NMRA-LIKE FAMILY PROTEIN (AFU_ORTHOLOGUE AFUA_6G00280)"/>
    <property type="match status" value="1"/>
</dbReference>
<sequence length="321" mass="35864">MTTKQRVLLLGATGETGSSILNGLQESGNFDVEVLVRPASVKKPSVQKLQEQGVKIWSIDLDNSTDLTSALTGIDILISAIGPHDLLQQKKLLQTAKNAGVKRIVPCAFITVAPPQGAMLLRDQKEEIYNAIKFLGIPYTVIDVGYWYQISFPSLPSGKVDYATLLPKNVVHGDGTAPNLLIDLRDIGLFVARILCDDRTLNRYVYSFGEVLSENDIYRIVEELSGEKVESTRVSTESIEEAVEKAKAALTLDQEDPMKRIGLYKAQYEYSKYVRQDNTPDYANYLGYLNAQQLYPDFKPRGFREYFTEVMAGTARKVYDS</sequence>
<dbReference type="InterPro" id="IPR008030">
    <property type="entry name" value="NmrA-like"/>
</dbReference>
<evidence type="ECO:0000313" key="5">
    <source>
        <dbReference type="Proteomes" id="UP001149165"/>
    </source>
</evidence>
<evidence type="ECO:0000313" key="4">
    <source>
        <dbReference type="EMBL" id="KAJ5108868.1"/>
    </source>
</evidence>
<evidence type="ECO:0000256" key="1">
    <source>
        <dbReference type="ARBA" id="ARBA00022857"/>
    </source>
</evidence>
<gene>
    <name evidence="4" type="ORF">N7456_005543</name>
</gene>
<dbReference type="InterPro" id="IPR045312">
    <property type="entry name" value="PCBER-like"/>
</dbReference>
<name>A0A9W9KKM1_9EURO</name>
<accession>A0A9W9KKM1</accession>
<dbReference type="InterPro" id="IPR036291">
    <property type="entry name" value="NAD(P)-bd_dom_sf"/>
</dbReference>
<dbReference type="GO" id="GO:0016491">
    <property type="term" value="F:oxidoreductase activity"/>
    <property type="evidence" value="ECO:0007669"/>
    <property type="project" value="UniProtKB-KW"/>
</dbReference>
<dbReference type="Proteomes" id="UP001149165">
    <property type="component" value="Unassembled WGS sequence"/>
</dbReference>
<organism evidence="4 5">
    <name type="scientific">Penicillium angulare</name>
    <dbReference type="NCBI Taxonomy" id="116970"/>
    <lineage>
        <taxon>Eukaryota</taxon>
        <taxon>Fungi</taxon>
        <taxon>Dikarya</taxon>
        <taxon>Ascomycota</taxon>
        <taxon>Pezizomycotina</taxon>
        <taxon>Eurotiomycetes</taxon>
        <taxon>Eurotiomycetidae</taxon>
        <taxon>Eurotiales</taxon>
        <taxon>Aspergillaceae</taxon>
        <taxon>Penicillium</taxon>
    </lineage>
</organism>
<feature type="domain" description="NmrA-like" evidence="3">
    <location>
        <begin position="3"/>
        <end position="306"/>
    </location>
</feature>
<dbReference type="OrthoDB" id="419598at2759"/>
<evidence type="ECO:0000256" key="2">
    <source>
        <dbReference type="ARBA" id="ARBA00023002"/>
    </source>
</evidence>
<dbReference type="Pfam" id="PF05368">
    <property type="entry name" value="NmrA"/>
    <property type="match status" value="1"/>
</dbReference>
<evidence type="ECO:0000259" key="3">
    <source>
        <dbReference type="Pfam" id="PF05368"/>
    </source>
</evidence>
<dbReference type="AlphaFoldDB" id="A0A9W9KKM1"/>
<proteinExistence type="predicted"/>
<comment type="caution">
    <text evidence="4">The sequence shown here is derived from an EMBL/GenBank/DDBJ whole genome shotgun (WGS) entry which is preliminary data.</text>
</comment>
<dbReference type="Gene3D" id="3.90.25.10">
    <property type="entry name" value="UDP-galactose 4-epimerase, domain 1"/>
    <property type="match status" value="1"/>
</dbReference>
<reference evidence="4" key="1">
    <citation type="submission" date="2022-11" db="EMBL/GenBank/DDBJ databases">
        <authorList>
            <person name="Petersen C."/>
        </authorList>
    </citation>
    <scope>NUCLEOTIDE SEQUENCE</scope>
    <source>
        <strain evidence="4">IBT 30069</strain>
    </source>
</reference>
<dbReference type="EMBL" id="JAPQKH010000003">
    <property type="protein sequence ID" value="KAJ5108868.1"/>
    <property type="molecule type" value="Genomic_DNA"/>
</dbReference>
<dbReference type="Gene3D" id="3.40.50.720">
    <property type="entry name" value="NAD(P)-binding Rossmann-like Domain"/>
    <property type="match status" value="1"/>
</dbReference>
<dbReference type="InterPro" id="IPR051609">
    <property type="entry name" value="NmrA/Isoflavone_reductase-like"/>
</dbReference>
<protein>
    <recommendedName>
        <fullName evidence="3">NmrA-like domain-containing protein</fullName>
    </recommendedName>
</protein>
<dbReference type="PANTHER" id="PTHR47706">
    <property type="entry name" value="NMRA-LIKE FAMILY PROTEIN"/>
    <property type="match status" value="1"/>
</dbReference>
<keyword evidence="1" id="KW-0521">NADP</keyword>
<keyword evidence="5" id="KW-1185">Reference proteome</keyword>